<sequence>MEFVVFFFLSWLVISVYTVTDKRINIIENTFIFLILLIVSINFSWIINDELKLMTVTQKWLPYTAYLLNRSIIIPLIILIHVNLYIKVETFTKKAMIFISSIFILVMISFISMKLNITEFKRWTFLYETAYYLFLNIVALLSYTFIHKISKNVVKNQ</sequence>
<proteinExistence type="predicted"/>
<organism evidence="2 3">
    <name type="scientific">Bacillus salitolerans</name>
    <dbReference type="NCBI Taxonomy" id="1437434"/>
    <lineage>
        <taxon>Bacteria</taxon>
        <taxon>Bacillati</taxon>
        <taxon>Bacillota</taxon>
        <taxon>Bacilli</taxon>
        <taxon>Bacillales</taxon>
        <taxon>Bacillaceae</taxon>
        <taxon>Bacillus</taxon>
    </lineage>
</organism>
<feature type="transmembrane region" description="Helical" evidence="1">
    <location>
        <begin position="6"/>
        <end position="24"/>
    </location>
</feature>
<keyword evidence="1" id="KW-1133">Transmembrane helix</keyword>
<accession>A0ABW4LWP5</accession>
<feature type="transmembrane region" description="Helical" evidence="1">
    <location>
        <begin position="129"/>
        <end position="146"/>
    </location>
</feature>
<keyword evidence="3" id="KW-1185">Reference proteome</keyword>
<comment type="caution">
    <text evidence="2">The sequence shown here is derived from an EMBL/GenBank/DDBJ whole genome shotgun (WGS) entry which is preliminary data.</text>
</comment>
<feature type="transmembrane region" description="Helical" evidence="1">
    <location>
        <begin position="31"/>
        <end position="47"/>
    </location>
</feature>
<name>A0ABW4LWP5_9BACI</name>
<keyword evidence="1" id="KW-0472">Membrane</keyword>
<dbReference type="Proteomes" id="UP001597214">
    <property type="component" value="Unassembled WGS sequence"/>
</dbReference>
<evidence type="ECO:0000313" key="3">
    <source>
        <dbReference type="Proteomes" id="UP001597214"/>
    </source>
</evidence>
<evidence type="ECO:0008006" key="4">
    <source>
        <dbReference type="Google" id="ProtNLM"/>
    </source>
</evidence>
<dbReference type="EMBL" id="JBHUEM010000055">
    <property type="protein sequence ID" value="MFD1739590.1"/>
    <property type="molecule type" value="Genomic_DNA"/>
</dbReference>
<reference evidence="3" key="1">
    <citation type="journal article" date="2019" name="Int. J. Syst. Evol. Microbiol.">
        <title>The Global Catalogue of Microorganisms (GCM) 10K type strain sequencing project: providing services to taxonomists for standard genome sequencing and annotation.</title>
        <authorList>
            <consortium name="The Broad Institute Genomics Platform"/>
            <consortium name="The Broad Institute Genome Sequencing Center for Infectious Disease"/>
            <person name="Wu L."/>
            <person name="Ma J."/>
        </authorList>
    </citation>
    <scope>NUCLEOTIDE SEQUENCE [LARGE SCALE GENOMIC DNA]</scope>
    <source>
        <strain evidence="3">CCUG 49339</strain>
    </source>
</reference>
<dbReference type="RefSeq" id="WP_377930829.1">
    <property type="nucleotide sequence ID" value="NZ_JBHUEM010000055.1"/>
</dbReference>
<gene>
    <name evidence="2" type="ORF">ACFSCX_24205</name>
</gene>
<protein>
    <recommendedName>
        <fullName evidence="4">Histidine kinase N-terminal 7TM region domain-containing protein</fullName>
    </recommendedName>
</protein>
<feature type="transmembrane region" description="Helical" evidence="1">
    <location>
        <begin position="98"/>
        <end position="117"/>
    </location>
</feature>
<feature type="transmembrane region" description="Helical" evidence="1">
    <location>
        <begin position="67"/>
        <end position="86"/>
    </location>
</feature>
<evidence type="ECO:0000256" key="1">
    <source>
        <dbReference type="SAM" id="Phobius"/>
    </source>
</evidence>
<evidence type="ECO:0000313" key="2">
    <source>
        <dbReference type="EMBL" id="MFD1739590.1"/>
    </source>
</evidence>
<keyword evidence="1" id="KW-0812">Transmembrane</keyword>